<dbReference type="Pfam" id="PF07714">
    <property type="entry name" value="PK_Tyr_Ser-Thr"/>
    <property type="match status" value="1"/>
</dbReference>
<dbReference type="InterPro" id="IPR013210">
    <property type="entry name" value="LRR_N_plant-typ"/>
</dbReference>
<evidence type="ECO:0000256" key="20">
    <source>
        <dbReference type="ARBA" id="ARBA00047899"/>
    </source>
</evidence>
<dbReference type="PANTHER" id="PTHR48056">
    <property type="entry name" value="LRR RECEPTOR-LIKE SERINE/THREONINE-PROTEIN KINASE-RELATED"/>
    <property type="match status" value="1"/>
</dbReference>
<dbReference type="Gene3D" id="3.30.200.20">
    <property type="entry name" value="Phosphorylase Kinase, domain 1"/>
    <property type="match status" value="1"/>
</dbReference>
<gene>
    <name evidence="26" type="ORF">DCAR_0416062</name>
</gene>
<evidence type="ECO:0000256" key="14">
    <source>
        <dbReference type="ARBA" id="ARBA00022777"/>
    </source>
</evidence>
<feature type="transmembrane region" description="Helical" evidence="23">
    <location>
        <begin position="839"/>
        <end position="859"/>
    </location>
</feature>
<dbReference type="FunFam" id="3.80.10.10:FF:000095">
    <property type="entry name" value="LRR receptor-like serine/threonine-protein kinase GSO1"/>
    <property type="match status" value="1"/>
</dbReference>
<dbReference type="PANTHER" id="PTHR48056:SF73">
    <property type="entry name" value="LRR RECEPTOR-LIKE SERINE_THREONINE-PROTEIN KINASE EFR"/>
    <property type="match status" value="1"/>
</dbReference>
<dbReference type="InterPro" id="IPR001611">
    <property type="entry name" value="Leu-rich_rpt"/>
</dbReference>
<keyword evidence="16 23" id="KW-1133">Transmembrane helix</keyword>
<dbReference type="FunFam" id="3.80.10.10:FF:000383">
    <property type="entry name" value="Leucine-rich repeat receptor protein kinase EMS1"/>
    <property type="match status" value="1"/>
</dbReference>
<dbReference type="AlphaFoldDB" id="A0AAF0WXG4"/>
<evidence type="ECO:0000256" key="10">
    <source>
        <dbReference type="ARBA" id="ARBA00022692"/>
    </source>
</evidence>
<keyword evidence="14" id="KW-0418">Kinase</keyword>
<dbReference type="GO" id="GO:0006952">
    <property type="term" value="P:defense response"/>
    <property type="evidence" value="ECO:0007669"/>
    <property type="project" value="UniProtKB-ARBA"/>
</dbReference>
<keyword evidence="18" id="KW-0675">Receptor</keyword>
<dbReference type="FunFam" id="3.80.10.10:FF:000299">
    <property type="entry name" value="Piriformospora indica-insensitive protein 2"/>
    <property type="match status" value="2"/>
</dbReference>
<evidence type="ECO:0000256" key="24">
    <source>
        <dbReference type="SAM" id="SignalP"/>
    </source>
</evidence>
<evidence type="ECO:0000256" key="17">
    <source>
        <dbReference type="ARBA" id="ARBA00023136"/>
    </source>
</evidence>
<dbReference type="SUPFAM" id="SSF52047">
    <property type="entry name" value="RNI-like"/>
    <property type="match status" value="1"/>
</dbReference>
<evidence type="ECO:0000256" key="8">
    <source>
        <dbReference type="ARBA" id="ARBA00022614"/>
    </source>
</evidence>
<evidence type="ECO:0000256" key="22">
    <source>
        <dbReference type="PROSITE-ProRule" id="PRU10141"/>
    </source>
</evidence>
<dbReference type="InterPro" id="IPR011009">
    <property type="entry name" value="Kinase-like_dom_sf"/>
</dbReference>
<accession>A0AAF0WXG4</accession>
<dbReference type="Pfam" id="PF00560">
    <property type="entry name" value="LRR_1"/>
    <property type="match status" value="8"/>
</dbReference>
<dbReference type="FunFam" id="1.10.510.10:FF:000358">
    <property type="entry name" value="Putative leucine-rich repeat receptor-like serine/threonine-protein kinase"/>
    <property type="match status" value="1"/>
</dbReference>
<evidence type="ECO:0000256" key="12">
    <source>
        <dbReference type="ARBA" id="ARBA00022737"/>
    </source>
</evidence>
<keyword evidence="7" id="KW-0597">Phosphoprotein</keyword>
<dbReference type="GO" id="GO:0004674">
    <property type="term" value="F:protein serine/threonine kinase activity"/>
    <property type="evidence" value="ECO:0007669"/>
    <property type="project" value="UniProtKB-KW"/>
</dbReference>
<dbReference type="Pfam" id="PF08263">
    <property type="entry name" value="LRRNT_2"/>
    <property type="match status" value="1"/>
</dbReference>
<feature type="domain" description="Protein kinase" evidence="25">
    <location>
        <begin position="893"/>
        <end position="1173"/>
    </location>
</feature>
<evidence type="ECO:0000256" key="4">
    <source>
        <dbReference type="ARBA" id="ARBA00012513"/>
    </source>
</evidence>
<dbReference type="Gene3D" id="1.10.510.10">
    <property type="entry name" value="Transferase(Phosphotransferase) domain 1"/>
    <property type="match status" value="1"/>
</dbReference>
<dbReference type="KEGG" id="dcr:108216247"/>
<dbReference type="PROSITE" id="PS00107">
    <property type="entry name" value="PROTEIN_KINASE_ATP"/>
    <property type="match status" value="1"/>
</dbReference>
<dbReference type="PROSITE" id="PS51450">
    <property type="entry name" value="LRR"/>
    <property type="match status" value="2"/>
</dbReference>
<keyword evidence="8" id="KW-0433">Leucine-rich repeat</keyword>
<keyword evidence="6" id="KW-0723">Serine/threonine-protein kinase</keyword>
<keyword evidence="15 22" id="KW-0067">ATP-binding</keyword>
<dbReference type="InterPro" id="IPR003591">
    <property type="entry name" value="Leu-rich_rpt_typical-subtyp"/>
</dbReference>
<dbReference type="FunFam" id="3.30.200.20:FF:000661">
    <property type="entry name" value="Serine-threonine protein kinase plant-type"/>
    <property type="match status" value="1"/>
</dbReference>
<evidence type="ECO:0000256" key="21">
    <source>
        <dbReference type="ARBA" id="ARBA00048679"/>
    </source>
</evidence>
<reference evidence="26" key="2">
    <citation type="submission" date="2022-03" db="EMBL/GenBank/DDBJ databases">
        <title>Draft title - Genomic analysis of global carrot germplasm unveils the trajectory of domestication and the origin of high carotenoid orange carrot.</title>
        <authorList>
            <person name="Iorizzo M."/>
            <person name="Ellison S."/>
            <person name="Senalik D."/>
            <person name="Macko-Podgorni A."/>
            <person name="Grzebelus D."/>
            <person name="Bostan H."/>
            <person name="Rolling W."/>
            <person name="Curaba J."/>
            <person name="Simon P."/>
        </authorList>
    </citation>
    <scope>NUCLEOTIDE SEQUENCE</scope>
    <source>
        <tissue evidence="26">Leaf</tissue>
    </source>
</reference>
<comment type="similarity">
    <text evidence="3">Belongs to the protein kinase superfamily. Ser/Thr protein kinase family.</text>
</comment>
<evidence type="ECO:0000256" key="23">
    <source>
        <dbReference type="SAM" id="Phobius"/>
    </source>
</evidence>
<dbReference type="InterPro" id="IPR017441">
    <property type="entry name" value="Protein_kinase_ATP_BS"/>
</dbReference>
<keyword evidence="19" id="KW-0325">Glycoprotein</keyword>
<evidence type="ECO:0000256" key="18">
    <source>
        <dbReference type="ARBA" id="ARBA00023170"/>
    </source>
</evidence>
<name>A0AAF0WXG4_DAUCS</name>
<dbReference type="EC" id="2.7.11.1" evidence="4"/>
<evidence type="ECO:0000256" key="1">
    <source>
        <dbReference type="ARBA" id="ARBA00004162"/>
    </source>
</evidence>
<dbReference type="Proteomes" id="UP000077755">
    <property type="component" value="Chromosome 4"/>
</dbReference>
<evidence type="ECO:0000256" key="6">
    <source>
        <dbReference type="ARBA" id="ARBA00022527"/>
    </source>
</evidence>
<dbReference type="SUPFAM" id="SSF56112">
    <property type="entry name" value="Protein kinase-like (PK-like)"/>
    <property type="match status" value="1"/>
</dbReference>
<evidence type="ECO:0000256" key="7">
    <source>
        <dbReference type="ARBA" id="ARBA00022553"/>
    </source>
</evidence>
<dbReference type="GO" id="GO:0005524">
    <property type="term" value="F:ATP binding"/>
    <property type="evidence" value="ECO:0007669"/>
    <property type="project" value="UniProtKB-UniRule"/>
</dbReference>
<keyword evidence="9" id="KW-0808">Transferase</keyword>
<evidence type="ECO:0000256" key="5">
    <source>
        <dbReference type="ARBA" id="ARBA00022475"/>
    </source>
</evidence>
<feature type="signal peptide" evidence="24">
    <location>
        <begin position="1"/>
        <end position="19"/>
    </location>
</feature>
<feature type="chain" id="PRO_5042276896" description="non-specific serine/threonine protein kinase" evidence="24">
    <location>
        <begin position="20"/>
        <end position="1185"/>
    </location>
</feature>
<dbReference type="InterPro" id="IPR000719">
    <property type="entry name" value="Prot_kinase_dom"/>
</dbReference>
<keyword evidence="27" id="KW-1185">Reference proteome</keyword>
<evidence type="ECO:0000256" key="13">
    <source>
        <dbReference type="ARBA" id="ARBA00022741"/>
    </source>
</evidence>
<proteinExistence type="inferred from homology"/>
<dbReference type="SUPFAM" id="SSF52058">
    <property type="entry name" value="L domain-like"/>
    <property type="match status" value="2"/>
</dbReference>
<evidence type="ECO:0000313" key="26">
    <source>
        <dbReference type="EMBL" id="WOG96726.1"/>
    </source>
</evidence>
<evidence type="ECO:0000256" key="15">
    <source>
        <dbReference type="ARBA" id="ARBA00022840"/>
    </source>
</evidence>
<protein>
    <recommendedName>
        <fullName evidence="4">non-specific serine/threonine protein kinase</fullName>
        <ecNumber evidence="4">2.7.11.1</ecNumber>
    </recommendedName>
</protein>
<dbReference type="FunFam" id="3.80.10.10:FF:000101">
    <property type="entry name" value="LRR receptor-like serine/threonine-protein kinase ERECTA"/>
    <property type="match status" value="1"/>
</dbReference>
<evidence type="ECO:0000256" key="9">
    <source>
        <dbReference type="ARBA" id="ARBA00022679"/>
    </source>
</evidence>
<dbReference type="EMBL" id="CP093346">
    <property type="protein sequence ID" value="WOG96726.1"/>
    <property type="molecule type" value="Genomic_DNA"/>
</dbReference>
<evidence type="ECO:0000256" key="11">
    <source>
        <dbReference type="ARBA" id="ARBA00022729"/>
    </source>
</evidence>
<keyword evidence="12" id="KW-0677">Repeat</keyword>
<keyword evidence="5" id="KW-1003">Cell membrane</keyword>
<evidence type="ECO:0000259" key="25">
    <source>
        <dbReference type="PROSITE" id="PS50011"/>
    </source>
</evidence>
<keyword evidence="11 24" id="KW-0732">Signal</keyword>
<dbReference type="SMART" id="SM00220">
    <property type="entry name" value="S_TKc"/>
    <property type="match status" value="1"/>
</dbReference>
<dbReference type="Gene3D" id="3.80.10.10">
    <property type="entry name" value="Ribonuclease Inhibitor"/>
    <property type="match status" value="6"/>
</dbReference>
<evidence type="ECO:0000256" key="2">
    <source>
        <dbReference type="ARBA" id="ARBA00004479"/>
    </source>
</evidence>
<comment type="subcellular location">
    <subcellularLocation>
        <location evidence="1">Cell membrane</location>
        <topology evidence="1">Single-pass membrane protein</topology>
    </subcellularLocation>
    <subcellularLocation>
        <location evidence="2">Membrane</location>
        <topology evidence="2">Single-pass type I membrane protein</topology>
    </subcellularLocation>
</comment>
<keyword evidence="10 23" id="KW-0812">Transmembrane</keyword>
<evidence type="ECO:0000256" key="19">
    <source>
        <dbReference type="ARBA" id="ARBA00023180"/>
    </source>
</evidence>
<dbReference type="InterPro" id="IPR008271">
    <property type="entry name" value="Ser/Thr_kinase_AS"/>
</dbReference>
<evidence type="ECO:0000256" key="3">
    <source>
        <dbReference type="ARBA" id="ARBA00008684"/>
    </source>
</evidence>
<comment type="catalytic activity">
    <reaction evidence="21">
        <text>L-seryl-[protein] + ATP = O-phospho-L-seryl-[protein] + ADP + H(+)</text>
        <dbReference type="Rhea" id="RHEA:17989"/>
        <dbReference type="Rhea" id="RHEA-COMP:9863"/>
        <dbReference type="Rhea" id="RHEA-COMP:11604"/>
        <dbReference type="ChEBI" id="CHEBI:15378"/>
        <dbReference type="ChEBI" id="CHEBI:29999"/>
        <dbReference type="ChEBI" id="CHEBI:30616"/>
        <dbReference type="ChEBI" id="CHEBI:83421"/>
        <dbReference type="ChEBI" id="CHEBI:456216"/>
        <dbReference type="EC" id="2.7.11.1"/>
    </reaction>
</comment>
<dbReference type="InterPro" id="IPR032675">
    <property type="entry name" value="LRR_dom_sf"/>
</dbReference>
<comment type="catalytic activity">
    <reaction evidence="20">
        <text>L-threonyl-[protein] + ATP = O-phospho-L-threonyl-[protein] + ADP + H(+)</text>
        <dbReference type="Rhea" id="RHEA:46608"/>
        <dbReference type="Rhea" id="RHEA-COMP:11060"/>
        <dbReference type="Rhea" id="RHEA-COMP:11605"/>
        <dbReference type="ChEBI" id="CHEBI:15378"/>
        <dbReference type="ChEBI" id="CHEBI:30013"/>
        <dbReference type="ChEBI" id="CHEBI:30616"/>
        <dbReference type="ChEBI" id="CHEBI:61977"/>
        <dbReference type="ChEBI" id="CHEBI:456216"/>
        <dbReference type="EC" id="2.7.11.1"/>
    </reaction>
</comment>
<dbReference type="InterPro" id="IPR001245">
    <property type="entry name" value="Ser-Thr/Tyr_kinase_cat_dom"/>
</dbReference>
<reference evidence="26" key="1">
    <citation type="journal article" date="2016" name="Nat. Genet.">
        <title>A high-quality carrot genome assembly provides new insights into carotenoid accumulation and asterid genome evolution.</title>
        <authorList>
            <person name="Iorizzo M."/>
            <person name="Ellison S."/>
            <person name="Senalik D."/>
            <person name="Zeng P."/>
            <person name="Satapoomin P."/>
            <person name="Huang J."/>
            <person name="Bowman M."/>
            <person name="Iovene M."/>
            <person name="Sanseverino W."/>
            <person name="Cavagnaro P."/>
            <person name="Yildiz M."/>
            <person name="Macko-Podgorni A."/>
            <person name="Moranska E."/>
            <person name="Grzebelus E."/>
            <person name="Grzebelus D."/>
            <person name="Ashrafi H."/>
            <person name="Zheng Z."/>
            <person name="Cheng S."/>
            <person name="Spooner D."/>
            <person name="Van Deynze A."/>
            <person name="Simon P."/>
        </authorList>
    </citation>
    <scope>NUCLEOTIDE SEQUENCE</scope>
    <source>
        <tissue evidence="26">Leaf</tissue>
    </source>
</reference>
<dbReference type="GO" id="GO:0051707">
    <property type="term" value="P:response to other organism"/>
    <property type="evidence" value="ECO:0007669"/>
    <property type="project" value="UniProtKB-ARBA"/>
</dbReference>
<keyword evidence="17 23" id="KW-0472">Membrane</keyword>
<dbReference type="GO" id="GO:0033612">
    <property type="term" value="F:receptor serine/threonine kinase binding"/>
    <property type="evidence" value="ECO:0007669"/>
    <property type="project" value="TreeGrafter"/>
</dbReference>
<dbReference type="InterPro" id="IPR050647">
    <property type="entry name" value="Plant_LRR-RLKs"/>
</dbReference>
<keyword evidence="13 22" id="KW-0547">Nucleotide-binding</keyword>
<dbReference type="Pfam" id="PF13855">
    <property type="entry name" value="LRR_8"/>
    <property type="match status" value="3"/>
</dbReference>
<sequence>MLLFALCLFLLSSYKPSSATTSSNLITDQQSLLVLKDHVTSDPHKFLQKNWSATTNPNICNWIGVSCGLKHQRVTALDLSYMDLRGTIPPHIGNLTFLASLDLTSNSFHGAIPKELSGLRRLEKIYLESNNFTGLVPSWFESLPKLRTLSLKNNSLVGIIPVSLGNIGKLEILSLSYNYLNGHVPEELGNLSRLWFLDLKYNQLTGSVFKAIFKLSALTRVDLTGNGFSGSLPLDMCDRVPNLEGLFISQNQFFGQIPSSLYKCKTLQYLSLSYNGFDGSIPREIGNLTMLKSLYLGDNQYKGSIPMEIGNLINLEILSLKNGSLTGVIPSSIYNISSLTMLDLSFNKLTGNISSSVGNFQSLQEFYLTQNMFTGSIPREIGNLTLLKLLYLHSNNLTGLLPQEIGDLTTLERFGIHDNSLTGIIPVRIYNMSSLKVLDLGRNQLSGSLPSRINLPNLEELYLAGNELSGTIPSSISNASKLTILSLTSNSFTGSIPNTIGNLRLLRRLLLGENNLTRESSSMELNFISSLTNCQHLDLLSISLNQLNGVLPKSIGNLSTFLTTFEAFGCKLKGEIPTEIGSLTGLEAILLDNNELTGHIPPTLQRLNNLARLYLEHNKLQGSIPNELCRLNNLGDLYLSDNKLNGSIPVCLGDLRSMQRLYLDSNQLNSTIPSSLWSLTDLIGLNLSSNMISGSISMEIQNLKQITEIGLSWNQLDGYLPSTIGGAQMLIYLSVSHNKLQGSLPRTLGNLINLEFLDLSNNRFSGEIPKSLEALRYLNYFNVSFNSLQGKIPTGGLFSNFTLQSYLENDGLCGIPSMQVCKNEAHRKSWSKYVRILKYIVPSIAVSTLALFLIFVVITRRRRNIRSSRQVSLSPSAWERFTYAEIVKATNSFSESNLIGEGGMGSVYRGILPNGVNIAVKVFNLHSDRALESFNVECNIIGSIRHRNLIKIISSCTNLTFRALILEYMPNGNLESWLYSQNRCLDVLQRINIMIDVASALEYLHHGLPTTIVHSDLKPSNVLLDEDMVAHVCDFGISQLLGEEEHMTQTSTLGTIGYMAPEYGTEGIVSAEGDVYSFGILLLETFTGKRPTDEMFSAEQNLISWVNEGLQGSVIEVTDEKLADQGQELTSSELQCISSVFKLAMNCSTYTPKERTNMAEAAGRLDKIRNKFLAEIEQVKNLQFQ</sequence>
<evidence type="ECO:0000256" key="16">
    <source>
        <dbReference type="ARBA" id="ARBA00022989"/>
    </source>
</evidence>
<dbReference type="GO" id="GO:0005886">
    <property type="term" value="C:plasma membrane"/>
    <property type="evidence" value="ECO:0007669"/>
    <property type="project" value="UniProtKB-SubCell"/>
</dbReference>
<dbReference type="SMART" id="SM00369">
    <property type="entry name" value="LRR_TYP"/>
    <property type="match status" value="13"/>
</dbReference>
<dbReference type="PROSITE" id="PS00108">
    <property type="entry name" value="PROTEIN_KINASE_ST"/>
    <property type="match status" value="1"/>
</dbReference>
<dbReference type="PROSITE" id="PS50011">
    <property type="entry name" value="PROTEIN_KINASE_DOM"/>
    <property type="match status" value="1"/>
</dbReference>
<evidence type="ECO:0000313" key="27">
    <source>
        <dbReference type="Proteomes" id="UP000077755"/>
    </source>
</evidence>
<organism evidence="26 27">
    <name type="scientific">Daucus carota subsp. sativus</name>
    <name type="common">Carrot</name>
    <dbReference type="NCBI Taxonomy" id="79200"/>
    <lineage>
        <taxon>Eukaryota</taxon>
        <taxon>Viridiplantae</taxon>
        <taxon>Streptophyta</taxon>
        <taxon>Embryophyta</taxon>
        <taxon>Tracheophyta</taxon>
        <taxon>Spermatophyta</taxon>
        <taxon>Magnoliopsida</taxon>
        <taxon>eudicotyledons</taxon>
        <taxon>Gunneridae</taxon>
        <taxon>Pentapetalae</taxon>
        <taxon>asterids</taxon>
        <taxon>campanulids</taxon>
        <taxon>Apiales</taxon>
        <taxon>Apiaceae</taxon>
        <taxon>Apioideae</taxon>
        <taxon>Scandiceae</taxon>
        <taxon>Daucinae</taxon>
        <taxon>Daucus</taxon>
        <taxon>Daucus sect. Daucus</taxon>
    </lineage>
</organism>
<feature type="binding site" evidence="22">
    <location>
        <position position="921"/>
    </location>
    <ligand>
        <name>ATP</name>
        <dbReference type="ChEBI" id="CHEBI:30616"/>
    </ligand>
</feature>